<dbReference type="InterPro" id="IPR041237">
    <property type="entry name" value="BspA_v"/>
</dbReference>
<evidence type="ECO:0000256" key="3">
    <source>
        <dbReference type="ARBA" id="ARBA00022729"/>
    </source>
</evidence>
<feature type="coiled-coil region" evidence="5">
    <location>
        <begin position="260"/>
        <end position="297"/>
    </location>
</feature>
<proteinExistence type="predicted"/>
<keyword evidence="5" id="KW-0175">Coiled coil</keyword>
<name>A0A5A5TXN0_LEUCI</name>
<feature type="signal peptide" evidence="7">
    <location>
        <begin position="1"/>
        <end position="38"/>
    </location>
</feature>
<dbReference type="Gene3D" id="6.10.250.2200">
    <property type="match status" value="1"/>
</dbReference>
<keyword evidence="2" id="KW-0964">Secreted</keyword>
<feature type="compositionally biased region" description="Polar residues" evidence="6">
    <location>
        <begin position="135"/>
        <end position="153"/>
    </location>
</feature>
<keyword evidence="1" id="KW-0134">Cell wall</keyword>
<keyword evidence="3 7" id="KW-0732">Signal</keyword>
<protein>
    <recommendedName>
        <fullName evidence="8">Gram-positive cocci surface proteins LPxTG domain-containing protein</fullName>
    </recommendedName>
</protein>
<feature type="region of interest" description="Disordered" evidence="6">
    <location>
        <begin position="49"/>
        <end position="153"/>
    </location>
</feature>
<keyword evidence="4" id="KW-0572">Peptidoglycan-anchor</keyword>
<dbReference type="PROSITE" id="PS50847">
    <property type="entry name" value="GRAM_POS_ANCHORING"/>
    <property type="match status" value="1"/>
</dbReference>
<evidence type="ECO:0000256" key="6">
    <source>
        <dbReference type="SAM" id="MobiDB-lite"/>
    </source>
</evidence>
<evidence type="ECO:0000313" key="10">
    <source>
        <dbReference type="Proteomes" id="UP000323274"/>
    </source>
</evidence>
<dbReference type="AlphaFoldDB" id="A0A5A5TXN0"/>
<feature type="compositionally biased region" description="Low complexity" evidence="6">
    <location>
        <begin position="49"/>
        <end position="70"/>
    </location>
</feature>
<comment type="caution">
    <text evidence="9">The sequence shown here is derived from an EMBL/GenBank/DDBJ whole genome shotgun (WGS) entry which is preliminary data.</text>
</comment>
<dbReference type="RefSeq" id="WP_262406794.1">
    <property type="nucleotide sequence ID" value="NZ_BJJW01000002.1"/>
</dbReference>
<feature type="compositionally biased region" description="Basic and acidic residues" evidence="6">
    <location>
        <begin position="107"/>
        <end position="125"/>
    </location>
</feature>
<dbReference type="Proteomes" id="UP000323274">
    <property type="component" value="Unassembled WGS sequence"/>
</dbReference>
<feature type="chain" id="PRO_5023040190" description="Gram-positive cocci surface proteins LPxTG domain-containing protein" evidence="7">
    <location>
        <begin position="39"/>
        <end position="716"/>
    </location>
</feature>
<feature type="compositionally biased region" description="Basic and acidic residues" evidence="6">
    <location>
        <begin position="71"/>
        <end position="82"/>
    </location>
</feature>
<evidence type="ECO:0000259" key="8">
    <source>
        <dbReference type="PROSITE" id="PS50847"/>
    </source>
</evidence>
<accession>A0A5A5TXN0</accession>
<dbReference type="Pfam" id="PF18220">
    <property type="entry name" value="BspA_v"/>
    <property type="match status" value="1"/>
</dbReference>
<reference evidence="9 10" key="1">
    <citation type="submission" date="2019-04" db="EMBL/GenBank/DDBJ databases">
        <title>A pseudo-fructophilic Leuconostoc citreum strain F192-5 isolated from peel of satsuma mandarin: the first report for isolation and characterization of strain-dependent fructophilic-like characteristics.</title>
        <authorList>
            <person name="Maeno S."/>
            <person name="Tanizawa Y."/>
            <person name="Kajikawa A."/>
            <person name="Kanesaki Y."/>
            <person name="Kubota E."/>
            <person name="Arita M."/>
            <person name="Leon D."/>
            <person name="Endo A."/>
        </authorList>
    </citation>
    <scope>NUCLEOTIDE SEQUENCE [LARGE SCALE GENOMIC DNA]</scope>
    <source>
        <strain evidence="9 10">F192-5</strain>
    </source>
</reference>
<feature type="compositionally biased region" description="Polar residues" evidence="6">
    <location>
        <begin position="84"/>
        <end position="102"/>
    </location>
</feature>
<feature type="compositionally biased region" description="Polar residues" evidence="6">
    <location>
        <begin position="171"/>
        <end position="194"/>
    </location>
</feature>
<evidence type="ECO:0000256" key="4">
    <source>
        <dbReference type="ARBA" id="ARBA00023088"/>
    </source>
</evidence>
<evidence type="ECO:0000256" key="1">
    <source>
        <dbReference type="ARBA" id="ARBA00022512"/>
    </source>
</evidence>
<gene>
    <name evidence="9" type="ORF">LCIT_01200</name>
</gene>
<organism evidence="9 10">
    <name type="scientific">Leuconostoc citreum</name>
    <dbReference type="NCBI Taxonomy" id="33964"/>
    <lineage>
        <taxon>Bacteria</taxon>
        <taxon>Bacillati</taxon>
        <taxon>Bacillota</taxon>
        <taxon>Bacilli</taxon>
        <taxon>Lactobacillales</taxon>
        <taxon>Lactobacillaceae</taxon>
        <taxon>Leuconostoc</taxon>
    </lineage>
</organism>
<evidence type="ECO:0000256" key="5">
    <source>
        <dbReference type="SAM" id="Coils"/>
    </source>
</evidence>
<feature type="coiled-coil region" evidence="5">
    <location>
        <begin position="371"/>
        <end position="405"/>
    </location>
</feature>
<sequence>MMQNSKEYKLCKSTKLWVVGAVSVAGVAVSANTTSVSADTVSNADAQAVTTTDTTQNDKQVQLTASSTDTATDKATTDDATKTESVSSTAEKSTVPTTAGTSATQDQAKDAVDKAQDTVKDDAKTASDAGVDVTTGKTTDLTINDDNASSKTNEVLSDLNKQDQAVKDATAKQQANDQAYQTATTEQTDASKQGQADLDKATNDLNKQVDDTKKAGIEVSVEVSKLSPKYQSLKGLTGQDLLTAMAKNIDLYKQAVASGVQSENADKAKLEALVKEYQQKQADFAKAQIDRNQANEKGTQDLDNANTALADEVKKAKEAGIEVSVVVAHQSPAYQDLKGLEGQALLDAMANNIEVYNKTVADATAMSQQDKQTLANLTAEYKQKVAEYQAEKARVDKENADKKAAYEKALQDYLHATNHNTVMQAKTDTDMGSGQYQTLMNADVNQNTGDFSLKHDMNDGVSIIGRGELKGKVNYQVISNGDGTETIKVTSIDLYSYTYTNLNYNTAVNQNINFHVYDNNGNELFSVYHDGQSSFSKTISKNFKLNKSIKLTPGQQSDLFDFLKIDDNWIYNTHGKVFIAFQNTNKEPKLPNYAPQPTAPAVPKAEVHQVSVDELLTPETPVAPKGTVTKVTVDELPQAETPAPQKVNVHYYNLHTTPDVPAPTHTTPAPKDKVAQASILPHTGANEKSESSMLSALAGIASLGLLGAISKFKKQK</sequence>
<dbReference type="EMBL" id="BJJW01000002">
    <property type="protein sequence ID" value="GDZ82878.1"/>
    <property type="molecule type" value="Genomic_DNA"/>
</dbReference>
<feature type="region of interest" description="Disordered" evidence="6">
    <location>
        <begin position="168"/>
        <end position="196"/>
    </location>
</feature>
<feature type="domain" description="Gram-positive cocci surface proteins LPxTG" evidence="8">
    <location>
        <begin position="680"/>
        <end position="716"/>
    </location>
</feature>
<evidence type="ECO:0000256" key="2">
    <source>
        <dbReference type="ARBA" id="ARBA00022525"/>
    </source>
</evidence>
<dbReference type="InterPro" id="IPR019931">
    <property type="entry name" value="LPXTG_anchor"/>
</dbReference>
<evidence type="ECO:0000313" key="9">
    <source>
        <dbReference type="EMBL" id="GDZ82878.1"/>
    </source>
</evidence>
<evidence type="ECO:0000256" key="7">
    <source>
        <dbReference type="SAM" id="SignalP"/>
    </source>
</evidence>